<sequence>MGLQAALHLLYPPQCLTCDARVTTDFGLCGVCWRETPFVAGLVCDHCGVPLPGEETGKPEYCDDCLSVARPWTQGRAALLYKDNARRIVLALKHGDRLDLARPASQWLHRAATPMIQPDMIVAPIPLHWFRLIKRRYNQAALLSAAVSKLAGLDHCPDLMIRRRHTGSQEGRNRDARFANMQDALTLHPRRANRVTGRHVLLIDDVMTSGATFAAAAEACLAGGAKAISVLALARVAKDT</sequence>
<comment type="similarity">
    <text evidence="1">Belongs to the ComF/GntX family.</text>
</comment>
<gene>
    <name evidence="3" type="ORF">ACFOGH_14870</name>
</gene>
<dbReference type="RefSeq" id="WP_380073860.1">
    <property type="nucleotide sequence ID" value="NZ_JBHRTO010000001.1"/>
</dbReference>
<name>A0ABV7J0F6_9RHOB</name>
<dbReference type="CDD" id="cd06223">
    <property type="entry name" value="PRTases_typeI"/>
    <property type="match status" value="1"/>
</dbReference>
<evidence type="ECO:0000259" key="2">
    <source>
        <dbReference type="Pfam" id="PF18912"/>
    </source>
</evidence>
<evidence type="ECO:0000256" key="1">
    <source>
        <dbReference type="ARBA" id="ARBA00008007"/>
    </source>
</evidence>
<dbReference type="InterPro" id="IPR000836">
    <property type="entry name" value="PRTase_dom"/>
</dbReference>
<evidence type="ECO:0000313" key="4">
    <source>
        <dbReference type="Proteomes" id="UP001595547"/>
    </source>
</evidence>
<dbReference type="PANTHER" id="PTHR47505:SF1">
    <property type="entry name" value="DNA UTILIZATION PROTEIN YHGH"/>
    <property type="match status" value="1"/>
</dbReference>
<dbReference type="SUPFAM" id="SSF53271">
    <property type="entry name" value="PRTase-like"/>
    <property type="match status" value="1"/>
</dbReference>
<dbReference type="Proteomes" id="UP001595547">
    <property type="component" value="Unassembled WGS sequence"/>
</dbReference>
<protein>
    <submittedName>
        <fullName evidence="3">Double zinc ribbon domain-containing protein</fullName>
    </submittedName>
</protein>
<dbReference type="PANTHER" id="PTHR47505">
    <property type="entry name" value="DNA UTILIZATION PROTEIN YHGH"/>
    <property type="match status" value="1"/>
</dbReference>
<dbReference type="InterPro" id="IPR029057">
    <property type="entry name" value="PRTase-like"/>
</dbReference>
<dbReference type="InterPro" id="IPR051910">
    <property type="entry name" value="ComF/GntX_DNA_util-trans"/>
</dbReference>
<comment type="caution">
    <text evidence="3">The sequence shown here is derived from an EMBL/GenBank/DDBJ whole genome shotgun (WGS) entry which is preliminary data.</text>
</comment>
<keyword evidence="4" id="KW-1185">Reference proteome</keyword>
<dbReference type="InterPro" id="IPR044005">
    <property type="entry name" value="DZR_2"/>
</dbReference>
<feature type="domain" description="Double zinc ribbon" evidence="2">
    <location>
        <begin position="6"/>
        <end position="66"/>
    </location>
</feature>
<accession>A0ABV7J0F6</accession>
<reference evidence="4" key="1">
    <citation type="journal article" date="2019" name="Int. J. Syst. Evol. Microbiol.">
        <title>The Global Catalogue of Microorganisms (GCM) 10K type strain sequencing project: providing services to taxonomists for standard genome sequencing and annotation.</title>
        <authorList>
            <consortium name="The Broad Institute Genomics Platform"/>
            <consortium name="The Broad Institute Genome Sequencing Center for Infectious Disease"/>
            <person name="Wu L."/>
            <person name="Ma J."/>
        </authorList>
    </citation>
    <scope>NUCLEOTIDE SEQUENCE [LARGE SCALE GENOMIC DNA]</scope>
    <source>
        <strain evidence="4">KCTC 52039</strain>
    </source>
</reference>
<dbReference type="EMBL" id="JBHRTO010000001">
    <property type="protein sequence ID" value="MFC3182281.1"/>
    <property type="molecule type" value="Genomic_DNA"/>
</dbReference>
<dbReference type="Pfam" id="PF18912">
    <property type="entry name" value="DZR_2"/>
    <property type="match status" value="1"/>
</dbReference>
<proteinExistence type="inferred from homology"/>
<evidence type="ECO:0000313" key="3">
    <source>
        <dbReference type="EMBL" id="MFC3182281.1"/>
    </source>
</evidence>
<dbReference type="Gene3D" id="3.40.50.2020">
    <property type="match status" value="1"/>
</dbReference>
<organism evidence="3 4">
    <name type="scientific">Cypionkella sinensis</name>
    <dbReference type="NCBI Taxonomy" id="1756043"/>
    <lineage>
        <taxon>Bacteria</taxon>
        <taxon>Pseudomonadati</taxon>
        <taxon>Pseudomonadota</taxon>
        <taxon>Alphaproteobacteria</taxon>
        <taxon>Rhodobacterales</taxon>
        <taxon>Paracoccaceae</taxon>
        <taxon>Cypionkella</taxon>
    </lineage>
</organism>